<dbReference type="AlphaFoldDB" id="A0A1Z5KKY2"/>
<dbReference type="Gene3D" id="3.40.50.410">
    <property type="entry name" value="von Willebrand factor, type A domain"/>
    <property type="match status" value="1"/>
</dbReference>
<dbReference type="InterPro" id="IPR036465">
    <property type="entry name" value="vWFA_dom_sf"/>
</dbReference>
<dbReference type="GO" id="GO:0006289">
    <property type="term" value="P:nucleotide-excision repair"/>
    <property type="evidence" value="ECO:0007669"/>
    <property type="project" value="UniProtKB-UniRule"/>
</dbReference>
<evidence type="ECO:0000256" key="8">
    <source>
        <dbReference type="ARBA" id="ARBA00023163"/>
    </source>
</evidence>
<dbReference type="PANTHER" id="PTHR12695">
    <property type="entry name" value="GENERAL TRANSCRIPTION FACTOR IIH SUBUNIT 2"/>
    <property type="match status" value="1"/>
</dbReference>
<feature type="region of interest" description="Disordered" evidence="13">
    <location>
        <begin position="1"/>
        <end position="25"/>
    </location>
</feature>
<dbReference type="SMART" id="SM01047">
    <property type="entry name" value="C1_4"/>
    <property type="match status" value="1"/>
</dbReference>
<dbReference type="SUPFAM" id="SSF53300">
    <property type="entry name" value="vWA-like"/>
    <property type="match status" value="1"/>
</dbReference>
<dbReference type="InterPro" id="IPR004595">
    <property type="entry name" value="TFIIH_C1-like_dom"/>
</dbReference>
<dbReference type="FunFam" id="3.40.50.410:FF:000015">
    <property type="entry name" value="General transcription factor IIH subunit 2"/>
    <property type="match status" value="1"/>
</dbReference>
<keyword evidence="4" id="KW-0227">DNA damage</keyword>
<gene>
    <name evidence="15" type="ORF">FisN_9Lh236</name>
</gene>
<keyword evidence="16" id="KW-1185">Reference proteome</keyword>
<dbReference type="InterPro" id="IPR046349">
    <property type="entry name" value="C1-like_sf"/>
</dbReference>
<keyword evidence="7 11" id="KW-0805">Transcription regulation</keyword>
<dbReference type="GO" id="GO:0008270">
    <property type="term" value="F:zinc ion binding"/>
    <property type="evidence" value="ECO:0007669"/>
    <property type="project" value="UniProtKB-UniRule"/>
</dbReference>
<dbReference type="OrthoDB" id="284275at2759"/>
<evidence type="ECO:0000313" key="16">
    <source>
        <dbReference type="Proteomes" id="UP000198406"/>
    </source>
</evidence>
<dbReference type="GO" id="GO:0005675">
    <property type="term" value="C:transcription factor TFIIH holo complex"/>
    <property type="evidence" value="ECO:0007669"/>
    <property type="project" value="UniProtKB-UniRule"/>
</dbReference>
<evidence type="ECO:0000256" key="4">
    <source>
        <dbReference type="ARBA" id="ARBA00022763"/>
    </source>
</evidence>
<dbReference type="GO" id="GO:0003743">
    <property type="term" value="F:translation initiation factor activity"/>
    <property type="evidence" value="ECO:0007669"/>
    <property type="project" value="UniProtKB-KW"/>
</dbReference>
<protein>
    <recommendedName>
        <fullName evidence="11">General transcription factor IIH subunit</fullName>
    </recommendedName>
</protein>
<keyword evidence="6 11" id="KW-0862">Zinc</keyword>
<comment type="similarity">
    <text evidence="2 11">Belongs to the GTF2H2 family.</text>
</comment>
<evidence type="ECO:0000256" key="1">
    <source>
        <dbReference type="ARBA" id="ARBA00004123"/>
    </source>
</evidence>
<dbReference type="GO" id="GO:0006357">
    <property type="term" value="P:regulation of transcription by RNA polymerase II"/>
    <property type="evidence" value="ECO:0007669"/>
    <property type="project" value="TreeGrafter"/>
</dbReference>
<dbReference type="EMBL" id="BDSP01000252">
    <property type="protein sequence ID" value="GAX26936.1"/>
    <property type="molecule type" value="Genomic_DNA"/>
</dbReference>
<evidence type="ECO:0000256" key="12">
    <source>
        <dbReference type="PIRSR" id="PIRSR015919-1"/>
    </source>
</evidence>
<dbReference type="InterPro" id="IPR007198">
    <property type="entry name" value="Ssl1-like"/>
</dbReference>
<evidence type="ECO:0000256" key="6">
    <source>
        <dbReference type="ARBA" id="ARBA00022833"/>
    </source>
</evidence>
<evidence type="ECO:0000256" key="7">
    <source>
        <dbReference type="ARBA" id="ARBA00023015"/>
    </source>
</evidence>
<feature type="zinc finger region" description="C4-type" evidence="12">
    <location>
        <begin position="313"/>
        <end position="330"/>
    </location>
</feature>
<dbReference type="Proteomes" id="UP000198406">
    <property type="component" value="Unassembled WGS sequence"/>
</dbReference>
<evidence type="ECO:0000256" key="11">
    <source>
        <dbReference type="PIRNR" id="PIRNR015919"/>
    </source>
</evidence>
<dbReference type="InterPro" id="IPR012170">
    <property type="entry name" value="TFIIH_SSL1/p44"/>
</dbReference>
<evidence type="ECO:0000313" key="15">
    <source>
        <dbReference type="EMBL" id="GAX26936.1"/>
    </source>
</evidence>
<keyword evidence="3 11" id="KW-0479">Metal-binding</keyword>
<reference evidence="15 16" key="1">
    <citation type="journal article" date="2015" name="Plant Cell">
        <title>Oil accumulation by the oleaginous diatom Fistulifera solaris as revealed by the genome and transcriptome.</title>
        <authorList>
            <person name="Tanaka T."/>
            <person name="Maeda Y."/>
            <person name="Veluchamy A."/>
            <person name="Tanaka M."/>
            <person name="Abida H."/>
            <person name="Marechal E."/>
            <person name="Bowler C."/>
            <person name="Muto M."/>
            <person name="Sunaga Y."/>
            <person name="Tanaka M."/>
            <person name="Yoshino T."/>
            <person name="Taniguchi T."/>
            <person name="Fukuda Y."/>
            <person name="Nemoto M."/>
            <person name="Matsumoto M."/>
            <person name="Wong P.S."/>
            <person name="Aburatani S."/>
            <person name="Fujibuchi W."/>
        </authorList>
    </citation>
    <scope>NUCLEOTIDE SEQUENCE [LARGE SCALE GENOMIC DNA]</scope>
    <source>
        <strain evidence="15 16">JPCC DA0580</strain>
    </source>
</reference>
<dbReference type="Pfam" id="PF07975">
    <property type="entry name" value="C1_4"/>
    <property type="match status" value="1"/>
</dbReference>
<comment type="caution">
    <text evidence="15">The sequence shown here is derived from an EMBL/GenBank/DDBJ whole genome shotgun (WGS) entry which is preliminary data.</text>
</comment>
<dbReference type="GO" id="GO:0006351">
    <property type="term" value="P:DNA-templated transcription"/>
    <property type="evidence" value="ECO:0007669"/>
    <property type="project" value="InterPro"/>
</dbReference>
<evidence type="ECO:0000256" key="3">
    <source>
        <dbReference type="ARBA" id="ARBA00022723"/>
    </source>
</evidence>
<dbReference type="InterPro" id="IPR013083">
    <property type="entry name" value="Znf_RING/FYVE/PHD"/>
</dbReference>
<dbReference type="PIRSF" id="PIRSF015919">
    <property type="entry name" value="TFIIH_SSL1"/>
    <property type="match status" value="1"/>
</dbReference>
<keyword evidence="8 11" id="KW-0804">Transcription</keyword>
<dbReference type="InParanoid" id="A0A1Z5KKY2"/>
<name>A0A1Z5KKY2_FISSO</name>
<dbReference type="Pfam" id="PF04056">
    <property type="entry name" value="Ssl1"/>
    <property type="match status" value="1"/>
</dbReference>
<comment type="subcellular location">
    <subcellularLocation>
        <location evidence="1 11">Nucleus</location>
    </subcellularLocation>
</comment>
<keyword evidence="9" id="KW-0234">DNA repair</keyword>
<sequence length="469" mass="51881">MSALASTTRINEAGTHTWEDTGGGNLWETTVQEDAEGRIVVAHGDTLAQTIRKRRKRLEQNDHSQRNRRVVRDMIRYVYVLIDASRWTRQKDPVLPPGTRLHCILQILQQFIRQYYDQNPLSHLGFIYVKNGEAEILSPLSSNSKAHSLALQSLAQVASTQTPHQAGEFSLQNGLEVAGRSLGHQPRHGSREVVVLTAALSTCDPGYILTDTLPKLKQAHIRVSSFALSAELHICRKLAEDTGGTMGVCLDKAHFREWMQGQSIPPPTLKDQVRELSCEMIRMGFPVRVSSEMAESVHATREKTILARTAYICPQCQSKNAELPVDCAVCGLKLVLASHLARSFHHLFPVATFMESPLLSTKDDVPMTGIPSATVAVSSGPVALKHDYLSQMDGKLLISAKDDESCCFACLRPFHATAAEIISPSGTLQQDANCEALRMQCPDCQNYFCIDCDAFLHETLHNCPGCLRN</sequence>
<keyword evidence="15" id="KW-0648">Protein biosynthesis</keyword>
<proteinExistence type="inferred from homology"/>
<evidence type="ECO:0000256" key="2">
    <source>
        <dbReference type="ARBA" id="ARBA00006092"/>
    </source>
</evidence>
<dbReference type="GO" id="GO:0000439">
    <property type="term" value="C:transcription factor TFIIH core complex"/>
    <property type="evidence" value="ECO:0007669"/>
    <property type="project" value="InterPro"/>
</dbReference>
<evidence type="ECO:0000256" key="10">
    <source>
        <dbReference type="ARBA" id="ARBA00023242"/>
    </source>
</evidence>
<accession>A0A1Z5KKY2</accession>
<feature type="compositionally biased region" description="Polar residues" evidence="13">
    <location>
        <begin position="1"/>
        <end position="10"/>
    </location>
</feature>
<dbReference type="FunCoup" id="A0A1Z5KKY2">
    <property type="interactions" value="559"/>
</dbReference>
<dbReference type="PANTHER" id="PTHR12695:SF2">
    <property type="entry name" value="GENERAL TRANSCRIPTION FACTOR IIH SUBUNIT 2-RELATED"/>
    <property type="match status" value="1"/>
</dbReference>
<evidence type="ECO:0000256" key="13">
    <source>
        <dbReference type="SAM" id="MobiDB-lite"/>
    </source>
</evidence>
<evidence type="ECO:0000259" key="14">
    <source>
        <dbReference type="SMART" id="SM01047"/>
    </source>
</evidence>
<organism evidence="15 16">
    <name type="scientific">Fistulifera solaris</name>
    <name type="common">Oleaginous diatom</name>
    <dbReference type="NCBI Taxonomy" id="1519565"/>
    <lineage>
        <taxon>Eukaryota</taxon>
        <taxon>Sar</taxon>
        <taxon>Stramenopiles</taxon>
        <taxon>Ochrophyta</taxon>
        <taxon>Bacillariophyta</taxon>
        <taxon>Bacillariophyceae</taxon>
        <taxon>Bacillariophycidae</taxon>
        <taxon>Naviculales</taxon>
        <taxon>Naviculaceae</taxon>
        <taxon>Fistulifera</taxon>
    </lineage>
</organism>
<dbReference type="Gene3D" id="3.30.40.10">
    <property type="entry name" value="Zinc/RING finger domain, C3HC4 (zinc finger)"/>
    <property type="match status" value="1"/>
</dbReference>
<keyword evidence="5" id="KW-0863">Zinc-finger</keyword>
<evidence type="ECO:0000256" key="5">
    <source>
        <dbReference type="ARBA" id="ARBA00022771"/>
    </source>
</evidence>
<dbReference type="SUPFAM" id="SSF57889">
    <property type="entry name" value="Cysteine-rich domain"/>
    <property type="match status" value="1"/>
</dbReference>
<keyword evidence="15" id="KW-0396">Initiation factor</keyword>
<evidence type="ECO:0000256" key="9">
    <source>
        <dbReference type="ARBA" id="ARBA00023204"/>
    </source>
</evidence>
<feature type="domain" description="TFIIH C1-like" evidence="14">
    <location>
        <begin position="406"/>
        <end position="468"/>
    </location>
</feature>
<dbReference type="NCBIfam" id="TIGR00622">
    <property type="entry name" value="ssl1"/>
    <property type="match status" value="2"/>
</dbReference>
<keyword evidence="10 11" id="KW-0539">Nucleus</keyword>